<accession>A0A0B5D464</accession>
<dbReference type="GO" id="GO:0006313">
    <property type="term" value="P:DNA transposition"/>
    <property type="evidence" value="ECO:0007669"/>
    <property type="project" value="UniProtKB-UniRule"/>
</dbReference>
<dbReference type="EMBL" id="CP005286">
    <property type="protein sequence ID" value="AJE33621.1"/>
    <property type="molecule type" value="Genomic_DNA"/>
</dbReference>
<sequence>MAAGPHHIDPTTYLDDLLSQASPDLMRQMLQNFINQILSTQADQICGADYATTSESRTNVRNGYRHRDLDTRVGTIDVAVPKLRTGSFFPDWLLERRTRAERALTTVIATCYLKGVSTRRMNDLVASLGINNLSKSQVSEMAKDLDQMVEDFRTRPLDSGPYLYVSCDALTMKVREGGRVVKTSVLLATGVNAEGYRELLGMQVATSESVASWTGFFRDLKARGLDQVYLVTSDAHLGIQHAIGEVLPNASWQRCRTHFAKNLSGLVPKTQWPTLSAMFQTIFQQPDAQAVWDQAREVVGFCEQKFPHVADYLEESLDELLAFTHAPRAVWTKVWSNNPTERLNREIRRRTDVVGIFPNREAVVRLVGAVLAEQHDDWIQQKRYMSLTSLEQTKAMMAAAVIDAGEATQEVA</sequence>
<protein>
    <recommendedName>
        <fullName evidence="6">Mutator family transposase</fullName>
    </recommendedName>
</protein>
<dbReference type="PANTHER" id="PTHR33217:SF7">
    <property type="entry name" value="TRANSPOSASE FOR INSERTION SEQUENCE ELEMENT IS1081"/>
    <property type="match status" value="1"/>
</dbReference>
<evidence type="ECO:0000256" key="3">
    <source>
        <dbReference type="ARBA" id="ARBA00022578"/>
    </source>
</evidence>
<dbReference type="Proteomes" id="UP000031524">
    <property type="component" value="Chromosome"/>
</dbReference>
<reference evidence="7 8" key="1">
    <citation type="submission" date="2013-04" db="EMBL/GenBank/DDBJ databases">
        <title>Complete genome sequence of Corynebacterium humireducens DSM 45392(T), isolated from a wastewater-fed microbial fuel cell.</title>
        <authorList>
            <person name="Ruckert C."/>
            <person name="Albersmeier A."/>
            <person name="Kalinowski J."/>
        </authorList>
    </citation>
    <scope>NUCLEOTIDE SEQUENCE [LARGE SCALE GENOMIC DNA]</scope>
    <source>
        <strain evidence="8">MFC-5</strain>
    </source>
</reference>
<dbReference type="GO" id="GO:0003677">
    <property type="term" value="F:DNA binding"/>
    <property type="evidence" value="ECO:0007669"/>
    <property type="project" value="UniProtKB-UniRule"/>
</dbReference>
<keyword evidence="5 6" id="KW-0233">DNA recombination</keyword>
<name>A0A0B5D464_9CORY</name>
<dbReference type="Pfam" id="PF00872">
    <property type="entry name" value="Transposase_mut"/>
    <property type="match status" value="1"/>
</dbReference>
<proteinExistence type="inferred from homology"/>
<gene>
    <name evidence="7" type="ORF">B842_08860</name>
</gene>
<evidence type="ECO:0000256" key="6">
    <source>
        <dbReference type="RuleBase" id="RU365089"/>
    </source>
</evidence>
<evidence type="ECO:0000256" key="4">
    <source>
        <dbReference type="ARBA" id="ARBA00023125"/>
    </source>
</evidence>
<comment type="similarity">
    <text evidence="2 6">Belongs to the transposase mutator family.</text>
</comment>
<dbReference type="AlphaFoldDB" id="A0A0B5D464"/>
<evidence type="ECO:0000313" key="8">
    <source>
        <dbReference type="Proteomes" id="UP000031524"/>
    </source>
</evidence>
<keyword evidence="4 6" id="KW-0238">DNA-binding</keyword>
<dbReference type="RefSeq" id="WP_040086251.1">
    <property type="nucleotide sequence ID" value="NZ_CP005286.1"/>
</dbReference>
<evidence type="ECO:0000256" key="1">
    <source>
        <dbReference type="ARBA" id="ARBA00002190"/>
    </source>
</evidence>
<dbReference type="GO" id="GO:0004803">
    <property type="term" value="F:transposase activity"/>
    <property type="evidence" value="ECO:0007669"/>
    <property type="project" value="UniProtKB-UniRule"/>
</dbReference>
<dbReference type="KEGG" id="chm:B842_08860"/>
<evidence type="ECO:0000313" key="7">
    <source>
        <dbReference type="EMBL" id="AJE33621.1"/>
    </source>
</evidence>
<comment type="function">
    <text evidence="1 6">Required for the transposition of the insertion element.</text>
</comment>
<keyword evidence="3 6" id="KW-0815">Transposition</keyword>
<evidence type="ECO:0000256" key="5">
    <source>
        <dbReference type="ARBA" id="ARBA00023172"/>
    </source>
</evidence>
<evidence type="ECO:0000256" key="2">
    <source>
        <dbReference type="ARBA" id="ARBA00010961"/>
    </source>
</evidence>
<dbReference type="HOGENOM" id="CLU_036805_8_0_11"/>
<dbReference type="PROSITE" id="PS01007">
    <property type="entry name" value="TRANSPOSASE_MUTATOR"/>
    <property type="match status" value="1"/>
</dbReference>
<dbReference type="NCBIfam" id="NF033543">
    <property type="entry name" value="transpos_IS256"/>
    <property type="match status" value="1"/>
</dbReference>
<keyword evidence="8" id="KW-1185">Reference proteome</keyword>
<dbReference type="InterPro" id="IPR001207">
    <property type="entry name" value="Transposase_mutator"/>
</dbReference>
<keyword evidence="6" id="KW-0814">Transposable element</keyword>
<dbReference type="PANTHER" id="PTHR33217">
    <property type="entry name" value="TRANSPOSASE FOR INSERTION SEQUENCE ELEMENT IS1081"/>
    <property type="match status" value="1"/>
</dbReference>
<organism evidence="7 8">
    <name type="scientific">Corynebacterium humireducens NBRC 106098 = DSM 45392</name>
    <dbReference type="NCBI Taxonomy" id="1223515"/>
    <lineage>
        <taxon>Bacteria</taxon>
        <taxon>Bacillati</taxon>
        <taxon>Actinomycetota</taxon>
        <taxon>Actinomycetes</taxon>
        <taxon>Mycobacteriales</taxon>
        <taxon>Corynebacteriaceae</taxon>
        <taxon>Corynebacterium</taxon>
    </lineage>
</organism>